<dbReference type="SMART" id="SM00448">
    <property type="entry name" value="REC"/>
    <property type="match status" value="1"/>
</dbReference>
<evidence type="ECO:0000313" key="6">
    <source>
        <dbReference type="EMBL" id="GAA3853604.1"/>
    </source>
</evidence>
<dbReference type="CDD" id="cd01949">
    <property type="entry name" value="GGDEF"/>
    <property type="match status" value="1"/>
</dbReference>
<dbReference type="InterPro" id="IPR001789">
    <property type="entry name" value="Sig_transdc_resp-reg_receiver"/>
</dbReference>
<keyword evidence="7" id="KW-1185">Reference proteome</keyword>
<reference evidence="7" key="1">
    <citation type="journal article" date="2019" name="Int. J. Syst. Evol. Microbiol.">
        <title>The Global Catalogue of Microorganisms (GCM) 10K type strain sequencing project: providing services to taxonomists for standard genome sequencing and annotation.</title>
        <authorList>
            <consortium name="The Broad Institute Genomics Platform"/>
            <consortium name="The Broad Institute Genome Sequencing Center for Infectious Disease"/>
            <person name="Wu L."/>
            <person name="Ma J."/>
        </authorList>
    </citation>
    <scope>NUCLEOTIDE SEQUENCE [LARGE SCALE GENOMIC DNA]</scope>
    <source>
        <strain evidence="7">JCM 17190</strain>
    </source>
</reference>
<accession>A0ABP7JUY6</accession>
<dbReference type="PROSITE" id="PS50887">
    <property type="entry name" value="GGDEF"/>
    <property type="match status" value="1"/>
</dbReference>
<dbReference type="InterPro" id="IPR050469">
    <property type="entry name" value="Diguanylate_Cyclase"/>
</dbReference>
<dbReference type="Gene3D" id="3.30.70.270">
    <property type="match status" value="1"/>
</dbReference>
<proteinExistence type="predicted"/>
<dbReference type="InterPro" id="IPR011006">
    <property type="entry name" value="CheY-like_superfamily"/>
</dbReference>
<dbReference type="PANTHER" id="PTHR45138">
    <property type="entry name" value="REGULATORY COMPONENTS OF SENSORY TRANSDUCTION SYSTEM"/>
    <property type="match status" value="1"/>
</dbReference>
<dbReference type="PROSITE" id="PS50110">
    <property type="entry name" value="RESPONSE_REGULATORY"/>
    <property type="match status" value="2"/>
</dbReference>
<dbReference type="Proteomes" id="UP001399917">
    <property type="component" value="Unassembled WGS sequence"/>
</dbReference>
<dbReference type="SUPFAM" id="SSF55073">
    <property type="entry name" value="Nucleotide cyclase"/>
    <property type="match status" value="1"/>
</dbReference>
<evidence type="ECO:0000259" key="4">
    <source>
        <dbReference type="PROSITE" id="PS50110"/>
    </source>
</evidence>
<dbReference type="PANTHER" id="PTHR45138:SF9">
    <property type="entry name" value="DIGUANYLATE CYCLASE DGCM-RELATED"/>
    <property type="match status" value="1"/>
</dbReference>
<dbReference type="EMBL" id="BAABDF010000001">
    <property type="protein sequence ID" value="GAA3853604.1"/>
    <property type="molecule type" value="Genomic_DNA"/>
</dbReference>
<sequence length="466" mass="50224">MCAEMAGSILIADKVPTNRIILKVKLSSAYYSVLQCDTGARTLEIARRERPNLILMDLDLGDMTAFETCRALKDDPQTAHIPVAIITLQGDTEAKIAALKAGADEFLTKPLDELTLTARVRALMRASATSDELRRRQETATALGFAEAPALFEACGKIALVGSTIEEARSWRAGLKGLVGHEIIVQPAQTLLEAISQDQIADLYVISASHNATSDGLRRVADLRSRAGTRHAGIVVVHDANERREAHMALDLGANDIITRGSDPEELALRLRTQMRRKQEADRLRDTMEVGLKLAAIDSLTGLYNRRYALPHVEKIAAEATTNNTPFALMLIDIDRFKAVNDTYGHATGDAVLVTVAKRLRANLRGMDLIARFGGEEFLVCLPATSLVEARACAERLREAICDEVAAEAPNGDPICVSVSIGMTMGGGVDGAPVAPLDALIDIADRALYDSKAEGRNLVTLGSHAA</sequence>
<feature type="domain" description="Response regulatory" evidence="4">
    <location>
        <begin position="8"/>
        <end position="124"/>
    </location>
</feature>
<dbReference type="NCBIfam" id="TIGR00254">
    <property type="entry name" value="GGDEF"/>
    <property type="match status" value="1"/>
</dbReference>
<evidence type="ECO:0000256" key="2">
    <source>
        <dbReference type="ARBA" id="ARBA00034247"/>
    </source>
</evidence>
<evidence type="ECO:0000259" key="5">
    <source>
        <dbReference type="PROSITE" id="PS50887"/>
    </source>
</evidence>
<protein>
    <recommendedName>
        <fullName evidence="1">diguanylate cyclase</fullName>
        <ecNumber evidence="1">2.7.7.65</ecNumber>
    </recommendedName>
</protein>
<dbReference type="Pfam" id="PF00990">
    <property type="entry name" value="GGDEF"/>
    <property type="match status" value="1"/>
</dbReference>
<dbReference type="Pfam" id="PF00072">
    <property type="entry name" value="Response_reg"/>
    <property type="match status" value="1"/>
</dbReference>
<feature type="modified residue" description="4-aspartylphosphate" evidence="3">
    <location>
        <position position="57"/>
    </location>
</feature>
<keyword evidence="3" id="KW-0597">Phosphoprotein</keyword>
<dbReference type="SMART" id="SM00267">
    <property type="entry name" value="GGDEF"/>
    <property type="match status" value="1"/>
</dbReference>
<evidence type="ECO:0000256" key="1">
    <source>
        <dbReference type="ARBA" id="ARBA00012528"/>
    </source>
</evidence>
<feature type="domain" description="GGDEF" evidence="5">
    <location>
        <begin position="325"/>
        <end position="464"/>
    </location>
</feature>
<dbReference type="InterPro" id="IPR029787">
    <property type="entry name" value="Nucleotide_cyclase"/>
</dbReference>
<evidence type="ECO:0000256" key="3">
    <source>
        <dbReference type="PROSITE-ProRule" id="PRU00169"/>
    </source>
</evidence>
<comment type="caution">
    <text evidence="6">The sequence shown here is derived from an EMBL/GenBank/DDBJ whole genome shotgun (WGS) entry which is preliminary data.</text>
</comment>
<name>A0ABP7JUY6_9RHOB</name>
<dbReference type="EC" id="2.7.7.65" evidence="1"/>
<comment type="caution">
    <text evidence="3">Lacks conserved residue(s) required for the propagation of feature annotation.</text>
</comment>
<organism evidence="6 7">
    <name type="scientific">Celeribacter arenosi</name>
    <dbReference type="NCBI Taxonomy" id="792649"/>
    <lineage>
        <taxon>Bacteria</taxon>
        <taxon>Pseudomonadati</taxon>
        <taxon>Pseudomonadota</taxon>
        <taxon>Alphaproteobacteria</taxon>
        <taxon>Rhodobacterales</taxon>
        <taxon>Roseobacteraceae</taxon>
        <taxon>Celeribacter</taxon>
    </lineage>
</organism>
<dbReference type="InterPro" id="IPR043128">
    <property type="entry name" value="Rev_trsase/Diguanyl_cyclase"/>
</dbReference>
<dbReference type="SUPFAM" id="SSF52172">
    <property type="entry name" value="CheY-like"/>
    <property type="match status" value="2"/>
</dbReference>
<gene>
    <name evidence="6" type="ORF">GCM10022404_01250</name>
</gene>
<comment type="catalytic activity">
    <reaction evidence="2">
        <text>2 GTP = 3',3'-c-di-GMP + 2 diphosphate</text>
        <dbReference type="Rhea" id="RHEA:24898"/>
        <dbReference type="ChEBI" id="CHEBI:33019"/>
        <dbReference type="ChEBI" id="CHEBI:37565"/>
        <dbReference type="ChEBI" id="CHEBI:58805"/>
        <dbReference type="EC" id="2.7.7.65"/>
    </reaction>
</comment>
<dbReference type="Gene3D" id="3.40.50.2300">
    <property type="match status" value="1"/>
</dbReference>
<feature type="domain" description="Response regulatory" evidence="4">
    <location>
        <begin position="157"/>
        <end position="275"/>
    </location>
</feature>
<dbReference type="InterPro" id="IPR000160">
    <property type="entry name" value="GGDEF_dom"/>
</dbReference>
<evidence type="ECO:0000313" key="7">
    <source>
        <dbReference type="Proteomes" id="UP001399917"/>
    </source>
</evidence>